<organism evidence="1 2">
    <name type="scientific">Alteribacter lacisalsi</name>
    <dbReference type="NCBI Taxonomy" id="2045244"/>
    <lineage>
        <taxon>Bacteria</taxon>
        <taxon>Bacillati</taxon>
        <taxon>Bacillota</taxon>
        <taxon>Bacilli</taxon>
        <taxon>Bacillales</taxon>
        <taxon>Bacillaceae</taxon>
        <taxon>Alteribacter</taxon>
    </lineage>
</organism>
<keyword evidence="2" id="KW-1185">Reference proteome</keyword>
<reference evidence="1 2" key="1">
    <citation type="submission" date="2017-10" db="EMBL/GenBank/DDBJ databases">
        <title>Bacillus sp. nov., a halophilic bacterium isolated from a Yangshapao Lake.</title>
        <authorList>
            <person name="Wang H."/>
        </authorList>
    </citation>
    <scope>NUCLEOTIDE SEQUENCE [LARGE SCALE GENOMIC DNA]</scope>
    <source>
        <strain evidence="1 2">YSP-3</strain>
    </source>
</reference>
<sequence>MLPFSRKQEKRESAQKVCVLRKEFNQIKRKGETILRNAAQRFIRFAEEECHDASPLYEFLSQKTSDDEEMLDLASSAAQSGQPMPNLFFAAVHAVLLTGTDHPLARYYPSLTSEADLPEKSWKAFRDFCEKYQEKIKSIMQTRRVQTNEIRRCAYLYPVFCHIYEKTGKPLSMIEIGTSAGLQLLWDRYAYSYGGTKVFGKTDSPVRIDSEVTGSLSLPDAPPPVAAKTGVDLNVLDVGSEEDRRWLDALIWPEHHERRALFKQASRQMQEEKVSLVEGDGVALLPKLASGMPDTTSLVIFHTHVANQMPEEVKESLLESVSELGRIREVFHVYNNISDRLLHLDAYRPGSTDHQTIGKTDGHGRWFEWTL</sequence>
<dbReference type="Proteomes" id="UP000248066">
    <property type="component" value="Unassembled WGS sequence"/>
</dbReference>
<evidence type="ECO:0008006" key="3">
    <source>
        <dbReference type="Google" id="ProtNLM"/>
    </source>
</evidence>
<dbReference type="Pfam" id="PF10094">
    <property type="entry name" value="DUF2332"/>
    <property type="match status" value="1"/>
</dbReference>
<evidence type="ECO:0000313" key="1">
    <source>
        <dbReference type="EMBL" id="PYZ97354.1"/>
    </source>
</evidence>
<gene>
    <name evidence="1" type="ORF">CR205_01755</name>
</gene>
<dbReference type="EMBL" id="PDOF01000001">
    <property type="protein sequence ID" value="PYZ97354.1"/>
    <property type="molecule type" value="Genomic_DNA"/>
</dbReference>
<dbReference type="OrthoDB" id="9789360at2"/>
<comment type="caution">
    <text evidence="1">The sequence shown here is derived from an EMBL/GenBank/DDBJ whole genome shotgun (WGS) entry which is preliminary data.</text>
</comment>
<dbReference type="AlphaFoldDB" id="A0A2W0H663"/>
<protein>
    <recommendedName>
        <fullName evidence="3">DUF2332 domain-containing protein</fullName>
    </recommendedName>
</protein>
<dbReference type="PIRSF" id="PIRSF012608">
    <property type="entry name" value="UCP012608"/>
    <property type="match status" value="1"/>
</dbReference>
<accession>A0A2W0H663</accession>
<evidence type="ECO:0000313" key="2">
    <source>
        <dbReference type="Proteomes" id="UP000248066"/>
    </source>
</evidence>
<proteinExistence type="predicted"/>
<name>A0A2W0H663_9BACI</name>
<dbReference type="InterPro" id="IPR011200">
    <property type="entry name" value="UCP012608"/>
</dbReference>